<dbReference type="PANTHER" id="PTHR43035:SF1">
    <property type="entry name" value="FATTY ACID REPRESSION MUTANT PROTEIN 2-RELATED"/>
    <property type="match status" value="1"/>
</dbReference>
<accession>A0A109N317</accession>
<feature type="domain" description="Nitroreductase" evidence="4">
    <location>
        <begin position="14"/>
        <end position="183"/>
    </location>
</feature>
<dbReference type="InterPro" id="IPR000415">
    <property type="entry name" value="Nitroreductase-like"/>
</dbReference>
<proteinExistence type="predicted"/>
<dbReference type="Pfam" id="PF00881">
    <property type="entry name" value="Nitroreductase"/>
    <property type="match status" value="1"/>
</dbReference>
<dbReference type="GO" id="GO:0034599">
    <property type="term" value="P:cellular response to oxidative stress"/>
    <property type="evidence" value="ECO:0007669"/>
    <property type="project" value="InterPro"/>
</dbReference>
<sequence length="204" mass="23713">MEVCYLTKDFYNAIEDRRSFYSLSKEKVVPHNRIKEVIDHAVQYSPSAFNSQSARLVVLTGQNHDLVWDITKESLRKAVGEKDFGKTEEKIQSFKNGYGTVLFFEDQVIIERLQDQFKTYSENFPIWSNQSSGILQFVVWTSLEIEGFGASLQHYNPLIDDEVRKTWDISPHWKLIAQMPFGKATAEPGDKAFNPIDERVKYYQ</sequence>
<dbReference type="EMBL" id="LNNH01000003">
    <property type="protein sequence ID" value="KWW22608.1"/>
    <property type="molecule type" value="Genomic_DNA"/>
</dbReference>
<reference evidence="5 6" key="1">
    <citation type="submission" date="2015-11" db="EMBL/GenBank/DDBJ databases">
        <title>Genome Sequence of Bacillus simplex strain VanAntwerpen2.</title>
        <authorList>
            <person name="Couger M.B."/>
        </authorList>
    </citation>
    <scope>NUCLEOTIDE SEQUENCE [LARGE SCALE GENOMIC DNA]</scope>
    <source>
        <strain evidence="5 6">VanAntwerpen02</strain>
    </source>
</reference>
<dbReference type="GO" id="GO:0005737">
    <property type="term" value="C:cytoplasm"/>
    <property type="evidence" value="ECO:0007669"/>
    <property type="project" value="UniProtKB-SubCell"/>
</dbReference>
<comment type="subcellular location">
    <subcellularLocation>
        <location evidence="1">Cytoplasm</location>
    </subcellularLocation>
</comment>
<dbReference type="CDD" id="cd02140">
    <property type="entry name" value="Frm2-like"/>
    <property type="match status" value="1"/>
</dbReference>
<evidence type="ECO:0000256" key="1">
    <source>
        <dbReference type="ARBA" id="ARBA00004496"/>
    </source>
</evidence>
<keyword evidence="3" id="KW-0560">Oxidoreductase</keyword>
<dbReference type="GO" id="GO:0016491">
    <property type="term" value="F:oxidoreductase activity"/>
    <property type="evidence" value="ECO:0007669"/>
    <property type="project" value="UniProtKB-KW"/>
</dbReference>
<dbReference type="Gene3D" id="3.40.109.10">
    <property type="entry name" value="NADH Oxidase"/>
    <property type="match status" value="1"/>
</dbReference>
<evidence type="ECO:0000259" key="4">
    <source>
        <dbReference type="Pfam" id="PF00881"/>
    </source>
</evidence>
<evidence type="ECO:0000313" key="5">
    <source>
        <dbReference type="EMBL" id="KWW22608.1"/>
    </source>
</evidence>
<name>A0A109N317_9BACI</name>
<keyword evidence="6" id="KW-1185">Reference proteome</keyword>
<evidence type="ECO:0000256" key="3">
    <source>
        <dbReference type="ARBA" id="ARBA00023002"/>
    </source>
</evidence>
<gene>
    <name evidence="5" type="ORF">AS888_12025</name>
</gene>
<dbReference type="PANTHER" id="PTHR43035">
    <property type="entry name" value="FATTY ACID REPRESSION MUTANT PROTEIN 2-RELATED"/>
    <property type="match status" value="1"/>
</dbReference>
<dbReference type="Proteomes" id="UP000064189">
    <property type="component" value="Unassembled WGS sequence"/>
</dbReference>
<dbReference type="FunFam" id="3.40.109.10:FF:000001">
    <property type="entry name" value="Nitroreductase family"/>
    <property type="match status" value="1"/>
</dbReference>
<evidence type="ECO:0000256" key="2">
    <source>
        <dbReference type="ARBA" id="ARBA00022490"/>
    </source>
</evidence>
<keyword evidence="2" id="KW-0963">Cytoplasm</keyword>
<dbReference type="SUPFAM" id="SSF55469">
    <property type="entry name" value="FMN-dependent nitroreductase-like"/>
    <property type="match status" value="1"/>
</dbReference>
<dbReference type="InterPro" id="IPR029479">
    <property type="entry name" value="Nitroreductase"/>
</dbReference>
<organism evidence="5 6">
    <name type="scientific">Peribacillus simplex</name>
    <dbReference type="NCBI Taxonomy" id="1478"/>
    <lineage>
        <taxon>Bacteria</taxon>
        <taxon>Bacillati</taxon>
        <taxon>Bacillota</taxon>
        <taxon>Bacilli</taxon>
        <taxon>Bacillales</taxon>
        <taxon>Bacillaceae</taxon>
        <taxon>Peribacillus</taxon>
    </lineage>
</organism>
<evidence type="ECO:0000313" key="6">
    <source>
        <dbReference type="Proteomes" id="UP000064189"/>
    </source>
</evidence>
<comment type="caution">
    <text evidence="5">The sequence shown here is derived from an EMBL/GenBank/DDBJ whole genome shotgun (WGS) entry which is preliminary data.</text>
</comment>
<dbReference type="AlphaFoldDB" id="A0A109N317"/>
<protein>
    <submittedName>
        <fullName evidence="5">Nitroreductase</fullName>
    </submittedName>
</protein>
<dbReference type="RefSeq" id="WP_061140356.1">
    <property type="nucleotide sequence ID" value="NZ_LNNH01000003.1"/>
</dbReference>
<dbReference type="InterPro" id="IPR033877">
    <property type="entry name" value="Frm2/Hbn1"/>
</dbReference>